<organism evidence="2 3">
    <name type="scientific">Stieleria varia</name>
    <dbReference type="NCBI Taxonomy" id="2528005"/>
    <lineage>
        <taxon>Bacteria</taxon>
        <taxon>Pseudomonadati</taxon>
        <taxon>Planctomycetota</taxon>
        <taxon>Planctomycetia</taxon>
        <taxon>Pirellulales</taxon>
        <taxon>Pirellulaceae</taxon>
        <taxon>Stieleria</taxon>
    </lineage>
</organism>
<gene>
    <name evidence="2" type="ORF">Pla52n_48000</name>
</gene>
<reference evidence="2 3" key="1">
    <citation type="submission" date="2019-02" db="EMBL/GenBank/DDBJ databases">
        <title>Deep-cultivation of Planctomycetes and their phenomic and genomic characterization uncovers novel biology.</title>
        <authorList>
            <person name="Wiegand S."/>
            <person name="Jogler M."/>
            <person name="Boedeker C."/>
            <person name="Pinto D."/>
            <person name="Vollmers J."/>
            <person name="Rivas-Marin E."/>
            <person name="Kohn T."/>
            <person name="Peeters S.H."/>
            <person name="Heuer A."/>
            <person name="Rast P."/>
            <person name="Oberbeckmann S."/>
            <person name="Bunk B."/>
            <person name="Jeske O."/>
            <person name="Meyerdierks A."/>
            <person name="Storesund J.E."/>
            <person name="Kallscheuer N."/>
            <person name="Luecker S."/>
            <person name="Lage O.M."/>
            <person name="Pohl T."/>
            <person name="Merkel B.J."/>
            <person name="Hornburger P."/>
            <person name="Mueller R.-W."/>
            <person name="Bruemmer F."/>
            <person name="Labrenz M."/>
            <person name="Spormann A.M."/>
            <person name="Op Den Camp H."/>
            <person name="Overmann J."/>
            <person name="Amann R."/>
            <person name="Jetten M.S.M."/>
            <person name="Mascher T."/>
            <person name="Medema M.H."/>
            <person name="Devos D.P."/>
            <person name="Kaster A.-K."/>
            <person name="Ovreas L."/>
            <person name="Rohde M."/>
            <person name="Galperin M.Y."/>
            <person name="Jogler C."/>
        </authorList>
    </citation>
    <scope>NUCLEOTIDE SEQUENCE [LARGE SCALE GENOMIC DNA]</scope>
    <source>
        <strain evidence="2 3">Pla52n</strain>
    </source>
</reference>
<proteinExistence type="predicted"/>
<dbReference type="AlphaFoldDB" id="A0A5C6AFA2"/>
<keyword evidence="3" id="KW-1185">Reference proteome</keyword>
<sequence>MMWIQFDNDANFRTVGEPQIMSQLLDDRSWTWNKSERYGKYRNQKHQSHYAESHPATHIFGERSQSPGGRE</sequence>
<protein>
    <submittedName>
        <fullName evidence="2">Uncharacterized protein</fullName>
    </submittedName>
</protein>
<name>A0A5C6AFA2_9BACT</name>
<dbReference type="Proteomes" id="UP000320176">
    <property type="component" value="Unassembled WGS sequence"/>
</dbReference>
<evidence type="ECO:0000313" key="3">
    <source>
        <dbReference type="Proteomes" id="UP000320176"/>
    </source>
</evidence>
<comment type="caution">
    <text evidence="2">The sequence shown here is derived from an EMBL/GenBank/DDBJ whole genome shotgun (WGS) entry which is preliminary data.</text>
</comment>
<accession>A0A5C6AFA2</accession>
<evidence type="ECO:0000313" key="2">
    <source>
        <dbReference type="EMBL" id="TWT98289.1"/>
    </source>
</evidence>
<feature type="region of interest" description="Disordered" evidence="1">
    <location>
        <begin position="43"/>
        <end position="71"/>
    </location>
</feature>
<dbReference type="EMBL" id="SJPN01000006">
    <property type="protein sequence ID" value="TWT98289.1"/>
    <property type="molecule type" value="Genomic_DNA"/>
</dbReference>
<evidence type="ECO:0000256" key="1">
    <source>
        <dbReference type="SAM" id="MobiDB-lite"/>
    </source>
</evidence>